<name>D1FMY0_WHIPI</name>
<sequence>MYMNSLLIRMPFHLVELSPWPLMASSSALMLTIGMTNWFHYKVSNYCMWLGLMMLPLAMYLWWRDTIRESTYQGNHTIAVMKGLQFGMMLFITSEACFFFGFFWAFFHSSLVPTPEVGCVWPPVGVLTLNAFGVPLLNTIILLSSGVTVTWAHHSLKSGNRKDFVYALSITIMLGMYFTALQVGEYFNSPFSIADSIYGSVFFVATGFHGIHVLIGSIFLFISLFRSKLLHYSKVHHLGFEVSAWYWHFVDVVWICLYLCIYWWGS</sequence>
<feature type="transmembrane region" description="Helical" evidence="9">
    <location>
        <begin position="201"/>
        <end position="225"/>
    </location>
</feature>
<evidence type="ECO:0000256" key="4">
    <source>
        <dbReference type="ARBA" id="ARBA00022692"/>
    </source>
</evidence>
<feature type="transmembrane region" description="Helical" evidence="9">
    <location>
        <begin position="245"/>
        <end position="265"/>
    </location>
</feature>
<dbReference type="CDD" id="cd01665">
    <property type="entry name" value="Cyt_c_Oxidase_III"/>
    <property type="match status" value="1"/>
</dbReference>
<evidence type="ECO:0000256" key="6">
    <source>
        <dbReference type="ARBA" id="ARBA00022989"/>
    </source>
</evidence>
<feature type="transmembrane region" description="Helical" evidence="9">
    <location>
        <begin position="46"/>
        <end position="63"/>
    </location>
</feature>
<dbReference type="Gene3D" id="1.10.287.70">
    <property type="match status" value="1"/>
</dbReference>
<reference evidence="11" key="1">
    <citation type="submission" date="2007-11" db="EMBL/GenBank/DDBJ databases">
        <title>The complete nucleotide sequences of a respensitive leech of Hirudinea (Whitmania pigra).</title>
        <authorList>
            <person name="Wu Z."/>
            <person name="Shen X."/>
            <person name="Sun M."/>
            <person name="Ren J."/>
            <person name="Liu B."/>
        </authorList>
    </citation>
    <scope>NUCLEOTIDE SEQUENCE</scope>
</reference>
<keyword evidence="4 8" id="KW-0812">Transmembrane</keyword>
<feature type="transmembrane region" description="Helical" evidence="9">
    <location>
        <begin position="84"/>
        <end position="107"/>
    </location>
</feature>
<evidence type="ECO:0000256" key="5">
    <source>
        <dbReference type="ARBA" id="ARBA00022967"/>
    </source>
</evidence>
<dbReference type="EMBL" id="EU304459">
    <property type="protein sequence ID" value="ABX79792.1"/>
    <property type="molecule type" value="Genomic_DNA"/>
</dbReference>
<protein>
    <recommendedName>
        <fullName evidence="3 8">Cytochrome c oxidase subunit 3</fullName>
    </recommendedName>
</protein>
<dbReference type="PANTHER" id="PTHR11403">
    <property type="entry name" value="CYTOCHROME C OXIDASE SUBUNIT III"/>
    <property type="match status" value="1"/>
</dbReference>
<organism evidence="11">
    <name type="scientific">Whitmania pigra</name>
    <name type="common">Leech</name>
    <dbReference type="NCBI Taxonomy" id="486152"/>
    <lineage>
        <taxon>Eukaryota</taxon>
        <taxon>Metazoa</taxon>
        <taxon>Spiralia</taxon>
        <taxon>Lophotrochozoa</taxon>
        <taxon>Annelida</taxon>
        <taxon>Clitellata</taxon>
        <taxon>Hirudinea</taxon>
        <taxon>Hirudinida</taxon>
        <taxon>Hirudiniformes</taxon>
        <taxon>Haemopidae</taxon>
        <taxon>Whitmania</taxon>
    </lineage>
</organism>
<dbReference type="SUPFAM" id="SSF81452">
    <property type="entry name" value="Cytochrome c oxidase subunit III-like"/>
    <property type="match status" value="1"/>
</dbReference>
<keyword evidence="8 11" id="KW-0496">Mitochondrion</keyword>
<evidence type="ECO:0000313" key="11">
    <source>
        <dbReference type="EMBL" id="ABX79792.1"/>
    </source>
</evidence>
<dbReference type="PROSITE" id="PS50253">
    <property type="entry name" value="COX3"/>
    <property type="match status" value="1"/>
</dbReference>
<dbReference type="PANTHER" id="PTHR11403:SF7">
    <property type="entry name" value="CYTOCHROME C OXIDASE SUBUNIT 3"/>
    <property type="match status" value="1"/>
</dbReference>
<evidence type="ECO:0000256" key="1">
    <source>
        <dbReference type="ARBA" id="ARBA00004141"/>
    </source>
</evidence>
<dbReference type="GO" id="GO:0004129">
    <property type="term" value="F:cytochrome-c oxidase activity"/>
    <property type="evidence" value="ECO:0007669"/>
    <property type="project" value="InterPro"/>
</dbReference>
<dbReference type="Gene3D" id="1.20.120.80">
    <property type="entry name" value="Cytochrome c oxidase, subunit III, four-helix bundle"/>
    <property type="match status" value="1"/>
</dbReference>
<dbReference type="GO" id="GO:0006123">
    <property type="term" value="P:mitochondrial electron transport, cytochrome c to oxygen"/>
    <property type="evidence" value="ECO:0007669"/>
    <property type="project" value="TreeGrafter"/>
</dbReference>
<evidence type="ECO:0000256" key="7">
    <source>
        <dbReference type="ARBA" id="ARBA00023136"/>
    </source>
</evidence>
<dbReference type="CTD" id="4514"/>
<accession>D1FMY0</accession>
<evidence type="ECO:0000256" key="8">
    <source>
        <dbReference type="RuleBase" id="RU003375"/>
    </source>
</evidence>
<dbReference type="InterPro" id="IPR024791">
    <property type="entry name" value="Cyt_c/ubiquinol_Oxase_su3"/>
</dbReference>
<gene>
    <name evidence="11" type="primary">COX3</name>
</gene>
<feature type="transmembrane region" description="Helical" evidence="9">
    <location>
        <begin position="164"/>
        <end position="181"/>
    </location>
</feature>
<evidence type="ECO:0000259" key="10">
    <source>
        <dbReference type="PROSITE" id="PS50253"/>
    </source>
</evidence>
<dbReference type="FunFam" id="1.20.120.80:FF:000002">
    <property type="entry name" value="Cytochrome c oxidase subunit 3"/>
    <property type="match status" value="1"/>
</dbReference>
<comment type="similarity">
    <text evidence="2 8">Belongs to the cytochrome c oxidase subunit 3 family.</text>
</comment>
<feature type="domain" description="Heme-copper oxidase subunit III family profile" evidence="10">
    <location>
        <begin position="8"/>
        <end position="266"/>
    </location>
</feature>
<comment type="subcellular location">
    <subcellularLocation>
        <location evidence="1">Membrane</location>
        <topology evidence="1">Multi-pass membrane protein</topology>
    </subcellularLocation>
</comment>
<proteinExistence type="inferred from homology"/>
<evidence type="ECO:0000256" key="2">
    <source>
        <dbReference type="ARBA" id="ARBA00010581"/>
    </source>
</evidence>
<dbReference type="AlphaFoldDB" id="D1FMY0"/>
<dbReference type="InterPro" id="IPR013833">
    <property type="entry name" value="Cyt_c_oxidase_su3_a-hlx"/>
</dbReference>
<dbReference type="InterPro" id="IPR035973">
    <property type="entry name" value="Cyt_c_oxidase_su3-like_sf"/>
</dbReference>
<dbReference type="Pfam" id="PF00510">
    <property type="entry name" value="COX3"/>
    <property type="match status" value="1"/>
</dbReference>
<dbReference type="GO" id="GO:0005739">
    <property type="term" value="C:mitochondrion"/>
    <property type="evidence" value="ECO:0007669"/>
    <property type="project" value="TreeGrafter"/>
</dbReference>
<dbReference type="InterPro" id="IPR033945">
    <property type="entry name" value="Cyt_c_oxase_su3_dom"/>
</dbReference>
<dbReference type="GeneID" id="8656212"/>
<dbReference type="InterPro" id="IPR000298">
    <property type="entry name" value="Cyt_c_oxidase-like_su3"/>
</dbReference>
<evidence type="ECO:0000256" key="9">
    <source>
        <dbReference type="SAM" id="Phobius"/>
    </source>
</evidence>
<keyword evidence="6 9" id="KW-1133">Transmembrane helix</keyword>
<dbReference type="RefSeq" id="YP_003331200.1">
    <property type="nucleotide sequence ID" value="NC_013569.1"/>
</dbReference>
<feature type="transmembrane region" description="Helical" evidence="9">
    <location>
        <begin position="127"/>
        <end position="152"/>
    </location>
</feature>
<feature type="transmembrane region" description="Helical" evidence="9">
    <location>
        <begin position="20"/>
        <end position="40"/>
    </location>
</feature>
<keyword evidence="5" id="KW-1278">Translocase</keyword>
<geneLocation type="mitochondrion" evidence="11"/>
<comment type="function">
    <text evidence="8">Component of the cytochrome c oxidase, the last enzyme in the mitochondrial electron transport chain which drives oxidative phosphorylation. The respiratory chain contains 3 multisubunit complexes succinate dehydrogenase (complex II, CII), ubiquinol-cytochrome c oxidoreductase (cytochrome b-c1 complex, complex III, CIII) and cytochrome c oxidase (complex IV, CIV), that cooperate to transfer electrons derived from NADH and succinate to molecular oxygen, creating an electrochemical gradient over the inner membrane that drives transmembrane transport and the ATP synthase. Cytochrome c oxidase is the component of the respiratory chain that catalyzes the reduction of oxygen to water. Electrons originating from reduced cytochrome c in the intermembrane space (IMS) are transferred via the dinuclear copper A center (CU(A)) of subunit 2 and heme A of subunit 1 to the active site in subunit 1, a binuclear center (BNC) formed by heme A3 and copper B (CU(B)). The BNC reduces molecular oxygen to 2 water molecules using 4 electrons from cytochrome c in the IMS and 4 protons from the mitochondrial matrix.</text>
</comment>
<keyword evidence="7 9" id="KW-0472">Membrane</keyword>
<dbReference type="GO" id="GO:0016020">
    <property type="term" value="C:membrane"/>
    <property type="evidence" value="ECO:0007669"/>
    <property type="project" value="UniProtKB-SubCell"/>
</dbReference>
<evidence type="ECO:0000256" key="3">
    <source>
        <dbReference type="ARBA" id="ARBA00015944"/>
    </source>
</evidence>